<evidence type="ECO:0000313" key="5">
    <source>
        <dbReference type="Proteomes" id="UP000633219"/>
    </source>
</evidence>
<dbReference type="InterPro" id="IPR001647">
    <property type="entry name" value="HTH_TetR"/>
</dbReference>
<organism evidence="4 5">
    <name type="scientific">Rhizobium setariae</name>
    <dbReference type="NCBI Taxonomy" id="2801340"/>
    <lineage>
        <taxon>Bacteria</taxon>
        <taxon>Pseudomonadati</taxon>
        <taxon>Pseudomonadota</taxon>
        <taxon>Alphaproteobacteria</taxon>
        <taxon>Hyphomicrobiales</taxon>
        <taxon>Rhizobiaceae</taxon>
        <taxon>Rhizobium/Agrobacterium group</taxon>
        <taxon>Rhizobium</taxon>
    </lineage>
</organism>
<feature type="DNA-binding region" description="H-T-H motif" evidence="2">
    <location>
        <begin position="36"/>
        <end position="55"/>
    </location>
</feature>
<evidence type="ECO:0000256" key="2">
    <source>
        <dbReference type="PROSITE-ProRule" id="PRU00335"/>
    </source>
</evidence>
<sequence>MTALVASGDAQSRSTKEDWLNHAIATLVTDGIDHVKIQVIAKELNVSRSSFYWFFESLQDLHDQLLQHWLHKNTGGIIERAMRPAPNIIRGILNVFECWVDEALFDPQLDMAVRLWARRSATVKAVVQQADTQRVDAVTQMYRRHGYEEEDAFIRARVLYFTQIGHYALEVDDDMETRQSHLAAYLRSFSGREPTTDEIEDFRRFTFGRQSGIPT</sequence>
<proteinExistence type="predicted"/>
<protein>
    <submittedName>
        <fullName evidence="4">TetR/AcrR family transcriptional regulator</fullName>
    </submittedName>
</protein>
<comment type="caution">
    <text evidence="4">The sequence shown here is derived from an EMBL/GenBank/DDBJ whole genome shotgun (WGS) entry which is preliminary data.</text>
</comment>
<dbReference type="Gene3D" id="1.10.357.10">
    <property type="entry name" value="Tetracycline Repressor, domain 2"/>
    <property type="match status" value="1"/>
</dbReference>
<accession>A0A936YIC2</accession>
<keyword evidence="1 2" id="KW-0238">DNA-binding</keyword>
<dbReference type="SUPFAM" id="SSF46689">
    <property type="entry name" value="Homeodomain-like"/>
    <property type="match status" value="1"/>
</dbReference>
<dbReference type="GO" id="GO:0003677">
    <property type="term" value="F:DNA binding"/>
    <property type="evidence" value="ECO:0007669"/>
    <property type="project" value="UniProtKB-UniRule"/>
</dbReference>
<dbReference type="Proteomes" id="UP000633219">
    <property type="component" value="Unassembled WGS sequence"/>
</dbReference>
<name>A0A936YIC2_9HYPH</name>
<dbReference type="PROSITE" id="PS50977">
    <property type="entry name" value="HTH_TETR_2"/>
    <property type="match status" value="1"/>
</dbReference>
<evidence type="ECO:0000259" key="3">
    <source>
        <dbReference type="PROSITE" id="PS50977"/>
    </source>
</evidence>
<dbReference type="Pfam" id="PF00440">
    <property type="entry name" value="TetR_N"/>
    <property type="match status" value="1"/>
</dbReference>
<dbReference type="EMBL" id="JAEQNC010000001">
    <property type="protein sequence ID" value="MBL0370618.1"/>
    <property type="molecule type" value="Genomic_DNA"/>
</dbReference>
<gene>
    <name evidence="4" type="ORF">JJB09_01130</name>
</gene>
<dbReference type="InterPro" id="IPR009057">
    <property type="entry name" value="Homeodomain-like_sf"/>
</dbReference>
<evidence type="ECO:0000313" key="4">
    <source>
        <dbReference type="EMBL" id="MBL0370618.1"/>
    </source>
</evidence>
<evidence type="ECO:0000256" key="1">
    <source>
        <dbReference type="ARBA" id="ARBA00023125"/>
    </source>
</evidence>
<reference evidence="4" key="1">
    <citation type="submission" date="2021-01" db="EMBL/GenBank/DDBJ databases">
        <title>Rhizobium sp. strain KVB221 16S ribosomal RNA gene Genome sequencing and assembly.</title>
        <authorList>
            <person name="Kang M."/>
        </authorList>
    </citation>
    <scope>NUCLEOTIDE SEQUENCE</scope>
    <source>
        <strain evidence="4">KVB221</strain>
    </source>
</reference>
<dbReference type="RefSeq" id="WP_201651929.1">
    <property type="nucleotide sequence ID" value="NZ_JAEQNC010000001.1"/>
</dbReference>
<dbReference type="AlphaFoldDB" id="A0A936YIC2"/>
<feature type="domain" description="HTH tetR-type" evidence="3">
    <location>
        <begin position="13"/>
        <end position="73"/>
    </location>
</feature>
<keyword evidence="5" id="KW-1185">Reference proteome</keyword>